<keyword evidence="4 6" id="KW-0418">Kinase</keyword>
<evidence type="ECO:0000256" key="7">
    <source>
        <dbReference type="RuleBase" id="RU003800"/>
    </source>
</evidence>
<evidence type="ECO:0000256" key="4">
    <source>
        <dbReference type="ARBA" id="ARBA00022777"/>
    </source>
</evidence>
<gene>
    <name evidence="13" type="primary">ppk1</name>
    <name evidence="6" type="synonym">ppk</name>
    <name evidence="13" type="ORF">FZO89_03735</name>
</gene>
<evidence type="ECO:0000313" key="14">
    <source>
        <dbReference type="Proteomes" id="UP000324973"/>
    </source>
</evidence>
<evidence type="ECO:0000256" key="8">
    <source>
        <dbReference type="SAM" id="MobiDB-lite"/>
    </source>
</evidence>
<keyword evidence="6" id="KW-0479">Metal-binding</keyword>
<feature type="domain" description="Polyphosphate kinase middle" evidence="9">
    <location>
        <begin position="162"/>
        <end position="343"/>
    </location>
</feature>
<reference evidence="13 14" key="1">
    <citation type="submission" date="2019-08" db="EMBL/GenBank/DDBJ databases">
        <title>Luteimonas viscosus sp. nov., isolated from soil of a sunflower field.</title>
        <authorList>
            <person name="Jianli Z."/>
            <person name="Ying Z."/>
        </authorList>
    </citation>
    <scope>NUCLEOTIDE SEQUENCE [LARGE SCALE GENOMIC DNA]</scope>
    <source>
        <strain evidence="13 14">XBU10</strain>
    </source>
</reference>
<dbReference type="Gene3D" id="1.20.58.310">
    <property type="entry name" value="Polyphosphate kinase N-terminal domain"/>
    <property type="match status" value="1"/>
</dbReference>
<evidence type="ECO:0000259" key="11">
    <source>
        <dbReference type="Pfam" id="PF13090"/>
    </source>
</evidence>
<feature type="binding site" evidence="6">
    <location>
        <position position="85"/>
    </location>
    <ligand>
        <name>ATP</name>
        <dbReference type="ChEBI" id="CHEBI:30616"/>
    </ligand>
</feature>
<dbReference type="InterPro" id="IPR025198">
    <property type="entry name" value="PPK_N_dom"/>
</dbReference>
<dbReference type="NCBIfam" id="NF003918">
    <property type="entry name" value="PRK05443.1-2"/>
    <property type="match status" value="1"/>
</dbReference>
<dbReference type="EC" id="2.7.4.1" evidence="6 7"/>
<comment type="caution">
    <text evidence="13">The sequence shown here is derived from an EMBL/GenBank/DDBJ whole genome shotgun (WGS) entry which is preliminary data.</text>
</comment>
<dbReference type="InterPro" id="IPR036832">
    <property type="entry name" value="PPK_N_dom_sf"/>
</dbReference>
<dbReference type="InterPro" id="IPR025200">
    <property type="entry name" value="PPK_C_dom2"/>
</dbReference>
<dbReference type="Proteomes" id="UP000324973">
    <property type="component" value="Unassembled WGS sequence"/>
</dbReference>
<comment type="PTM">
    <text evidence="6 7">An intermediate of this reaction is the autophosphorylated ppk in which a phosphate is covalently linked to a histidine residue through a N-P bond.</text>
</comment>
<dbReference type="GO" id="GO:0046872">
    <property type="term" value="F:metal ion binding"/>
    <property type="evidence" value="ECO:0007669"/>
    <property type="project" value="UniProtKB-KW"/>
</dbReference>
<dbReference type="Pfam" id="PF13090">
    <property type="entry name" value="PP_kinase_C"/>
    <property type="match status" value="1"/>
</dbReference>
<accession>A0A5D4XNS1</accession>
<dbReference type="InterPro" id="IPR041108">
    <property type="entry name" value="PP_kinase_C_1"/>
</dbReference>
<dbReference type="AlphaFoldDB" id="A0A5D4XNS1"/>
<dbReference type="EMBL" id="VTFT01000001">
    <property type="protein sequence ID" value="TYT25441.1"/>
    <property type="molecule type" value="Genomic_DNA"/>
</dbReference>
<feature type="binding site" evidence="6">
    <location>
        <position position="412"/>
    </location>
    <ligand>
        <name>Mg(2+)</name>
        <dbReference type="ChEBI" id="CHEBI:18420"/>
    </ligand>
</feature>
<comment type="cofactor">
    <cofactor evidence="6">
        <name>Mg(2+)</name>
        <dbReference type="ChEBI" id="CHEBI:18420"/>
    </cofactor>
</comment>
<proteinExistence type="inferred from homology"/>
<dbReference type="GO" id="GO:0006799">
    <property type="term" value="P:polyphosphate biosynthetic process"/>
    <property type="evidence" value="ECO:0007669"/>
    <property type="project" value="UniProtKB-UniRule"/>
</dbReference>
<evidence type="ECO:0000256" key="1">
    <source>
        <dbReference type="ARBA" id="ARBA00022553"/>
    </source>
</evidence>
<feature type="binding site" evidence="6">
    <location>
        <position position="442"/>
    </location>
    <ligand>
        <name>Mg(2+)</name>
        <dbReference type="ChEBI" id="CHEBI:18420"/>
    </ligand>
</feature>
<dbReference type="GO" id="GO:0009358">
    <property type="term" value="C:polyphosphate kinase complex"/>
    <property type="evidence" value="ECO:0007669"/>
    <property type="project" value="InterPro"/>
</dbReference>
<sequence>MKRPADGQATPVKRPRRPRAGDGARKSAAPEAPTAGDDDPLLDPALYLNRELSQLDFNFRVLAQALDEAVPLLERLRYLCISCTNLDEFFEIRAATVRHAQDFGTVPTPPDGLAPATVLRRIHDRAAELVEAQYRCWNKVLRPALTGSGVRVLGRAQWTARQSRWLRAYFRDEIMPVLSPLGLDPAHPFPKILNKSLNIVVVLKGRDAFGRVGNLAIVRAPRSLPRIIQLPESISGGEYDFVFLSSVLSEFVHELFPGMEVKGAYQFRVTRNSELIVDEEEVENLALALRDELQGRGYLRAMRLEIAADCPRPIVRSLLQNFELPENAVYRIDGPVNLNRVIQVYDLVQRPDLKFPPFQPRLPKHGDAIFDLVAQGDMLLHHPFDSFVPVLELIKQAAEDPNVLAIKQTLYRTGKDSPIVEHLVQAARNGKDVTVVVELRARFDEEANLGLADRLQEAGVQVVYGVVGYKTHAKMLLVVRREGRKLRRYVHLGTGNYHSGTARVYTDFGLISADPDIGNDVHLIFQQLSGLAPAISLKRLLQSPFTLHAGILARIERETAHALAGRPGRIIAKMNALNEPQVMRALYAASQAGVSIDLIVRGACSLRPGVPGVSENIRVRSIIGRFLEHHRVYWFGNDGQPELFCASADWLERNLLRRVETCFPVLDPELAARVREEALDNYLADNLNAWELHEDGVYRKLVPEGDTMPHSAQAFLLARLCG</sequence>
<comment type="similarity">
    <text evidence="6 7">Belongs to the polyphosphate kinase 1 (PPK1) family.</text>
</comment>
<feature type="binding site" evidence="6">
    <location>
        <position position="629"/>
    </location>
    <ligand>
        <name>ATP</name>
        <dbReference type="ChEBI" id="CHEBI:30616"/>
    </ligand>
</feature>
<dbReference type="PIRSF" id="PIRSF015589">
    <property type="entry name" value="PP_kinase"/>
    <property type="match status" value="1"/>
</dbReference>
<evidence type="ECO:0000256" key="2">
    <source>
        <dbReference type="ARBA" id="ARBA00022679"/>
    </source>
</evidence>
<dbReference type="NCBIfam" id="NF003921">
    <property type="entry name" value="PRK05443.2-2"/>
    <property type="match status" value="1"/>
</dbReference>
<evidence type="ECO:0000259" key="12">
    <source>
        <dbReference type="Pfam" id="PF17941"/>
    </source>
</evidence>
<feature type="active site" description="Phosphohistidine intermediate" evidence="6">
    <location>
        <position position="472"/>
    </location>
</feature>
<feature type="binding site" evidence="6">
    <location>
        <position position="601"/>
    </location>
    <ligand>
        <name>ATP</name>
        <dbReference type="ChEBI" id="CHEBI:30616"/>
    </ligand>
</feature>
<dbReference type="SUPFAM" id="SSF143724">
    <property type="entry name" value="PHP14-like"/>
    <property type="match status" value="1"/>
</dbReference>
<keyword evidence="6" id="KW-0460">Magnesium</keyword>
<feature type="domain" description="Polyphosphate kinase C-terminal" evidence="12">
    <location>
        <begin position="369"/>
        <end position="530"/>
    </location>
</feature>
<feature type="domain" description="Polyphosphate kinase C-terminal" evidence="11">
    <location>
        <begin position="540"/>
        <end position="712"/>
    </location>
</feature>
<dbReference type="HAMAP" id="MF_00347">
    <property type="entry name" value="Polyphosphate_kinase"/>
    <property type="match status" value="1"/>
</dbReference>
<dbReference type="NCBIfam" id="TIGR03705">
    <property type="entry name" value="poly_P_kin"/>
    <property type="match status" value="1"/>
</dbReference>
<dbReference type="InterPro" id="IPR003414">
    <property type="entry name" value="PP_kinase"/>
</dbReference>
<comment type="catalytic activity">
    <reaction evidence="6 7">
        <text>[phosphate](n) + ATP = [phosphate](n+1) + ADP</text>
        <dbReference type="Rhea" id="RHEA:19573"/>
        <dbReference type="Rhea" id="RHEA-COMP:9859"/>
        <dbReference type="Rhea" id="RHEA-COMP:14280"/>
        <dbReference type="ChEBI" id="CHEBI:16838"/>
        <dbReference type="ChEBI" id="CHEBI:30616"/>
        <dbReference type="ChEBI" id="CHEBI:456216"/>
        <dbReference type="EC" id="2.7.4.1"/>
    </reaction>
</comment>
<dbReference type="Gene3D" id="3.30.1840.10">
    <property type="entry name" value="Polyphosphate kinase middle domain"/>
    <property type="match status" value="1"/>
</dbReference>
<keyword evidence="5 6" id="KW-0067">ATP-binding</keyword>
<feature type="region of interest" description="Disordered" evidence="8">
    <location>
        <begin position="1"/>
        <end position="40"/>
    </location>
</feature>
<dbReference type="GO" id="GO:0005524">
    <property type="term" value="F:ATP binding"/>
    <property type="evidence" value="ECO:0007669"/>
    <property type="project" value="UniProtKB-KW"/>
</dbReference>
<keyword evidence="3 6" id="KW-0547">Nucleotide-binding</keyword>
<evidence type="ECO:0000256" key="5">
    <source>
        <dbReference type="ARBA" id="ARBA00022840"/>
    </source>
</evidence>
<dbReference type="Gene3D" id="3.30.870.10">
    <property type="entry name" value="Endonuclease Chain A"/>
    <property type="match status" value="2"/>
</dbReference>
<dbReference type="SUPFAM" id="SSF56024">
    <property type="entry name" value="Phospholipase D/nuclease"/>
    <property type="match status" value="2"/>
</dbReference>
<feature type="domain" description="Polyphosphate kinase N-terminal" evidence="10">
    <location>
        <begin position="47"/>
        <end position="152"/>
    </location>
</feature>
<name>A0A5D4XNS1_9GAMM</name>
<evidence type="ECO:0000256" key="3">
    <source>
        <dbReference type="ARBA" id="ARBA00022741"/>
    </source>
</evidence>
<dbReference type="PANTHER" id="PTHR30218:SF0">
    <property type="entry name" value="POLYPHOSPHATE KINASE"/>
    <property type="match status" value="1"/>
</dbReference>
<dbReference type="CDD" id="cd09168">
    <property type="entry name" value="PLDc_PaPPK1_C2_like"/>
    <property type="match status" value="1"/>
</dbReference>
<evidence type="ECO:0000259" key="10">
    <source>
        <dbReference type="Pfam" id="PF13089"/>
    </source>
</evidence>
<organism evidence="13 14">
    <name type="scientific">Luteimonas viscosa</name>
    <dbReference type="NCBI Taxonomy" id="1132694"/>
    <lineage>
        <taxon>Bacteria</taxon>
        <taxon>Pseudomonadati</taxon>
        <taxon>Pseudomonadota</taxon>
        <taxon>Gammaproteobacteria</taxon>
        <taxon>Lysobacterales</taxon>
        <taxon>Lysobacteraceae</taxon>
        <taxon>Luteimonas</taxon>
    </lineage>
</organism>
<dbReference type="Pfam" id="PF17941">
    <property type="entry name" value="PP_kinase_C_1"/>
    <property type="match status" value="1"/>
</dbReference>
<dbReference type="InterPro" id="IPR036830">
    <property type="entry name" value="PP_kinase_middle_dom_sf"/>
</dbReference>
<dbReference type="PANTHER" id="PTHR30218">
    <property type="entry name" value="POLYPHOSPHATE KINASE"/>
    <property type="match status" value="1"/>
</dbReference>
<comment type="function">
    <text evidence="6 7">Catalyzes the reversible transfer of the terminal phosphate of ATP to form a long-chain polyphosphate (polyP).</text>
</comment>
<dbReference type="SUPFAM" id="SSF140356">
    <property type="entry name" value="PPK N-terminal domain-like"/>
    <property type="match status" value="1"/>
</dbReference>
<keyword evidence="1 6" id="KW-0597">Phosphoprotein</keyword>
<dbReference type="Pfam" id="PF02503">
    <property type="entry name" value="PP_kinase"/>
    <property type="match status" value="1"/>
</dbReference>
<dbReference type="GO" id="GO:0008976">
    <property type="term" value="F:polyphosphate kinase activity"/>
    <property type="evidence" value="ECO:0007669"/>
    <property type="project" value="UniProtKB-UniRule"/>
</dbReference>
<dbReference type="InterPro" id="IPR024953">
    <property type="entry name" value="PP_kinase_middle"/>
</dbReference>
<dbReference type="OrthoDB" id="9761456at2"/>
<feature type="binding site" evidence="6">
    <location>
        <position position="505"/>
    </location>
    <ligand>
        <name>ATP</name>
        <dbReference type="ChEBI" id="CHEBI:30616"/>
    </ligand>
</feature>
<keyword evidence="2 6" id="KW-0808">Transferase</keyword>
<evidence type="ECO:0000256" key="6">
    <source>
        <dbReference type="HAMAP-Rule" id="MF_00347"/>
    </source>
</evidence>
<evidence type="ECO:0000259" key="9">
    <source>
        <dbReference type="Pfam" id="PF02503"/>
    </source>
</evidence>
<dbReference type="Pfam" id="PF13089">
    <property type="entry name" value="PP_kinase_N"/>
    <property type="match status" value="1"/>
</dbReference>
<keyword evidence="14" id="KW-1185">Reference proteome</keyword>
<protein>
    <recommendedName>
        <fullName evidence="6 7">Polyphosphate kinase</fullName>
        <ecNumber evidence="6 7">2.7.4.1</ecNumber>
    </recommendedName>
    <alternativeName>
        <fullName evidence="6">ATP-polyphosphate phosphotransferase</fullName>
    </alternativeName>
    <alternativeName>
        <fullName evidence="6">Polyphosphoric acid kinase</fullName>
    </alternativeName>
</protein>
<evidence type="ECO:0000313" key="13">
    <source>
        <dbReference type="EMBL" id="TYT25441.1"/>
    </source>
</evidence>